<proteinExistence type="predicted"/>
<dbReference type="GO" id="GO:0015631">
    <property type="term" value="F:tubulin binding"/>
    <property type="evidence" value="ECO:0007669"/>
    <property type="project" value="TreeGrafter"/>
</dbReference>
<reference evidence="4" key="1">
    <citation type="submission" date="2020-04" db="EMBL/GenBank/DDBJ databases">
        <authorList>
            <person name="Alioto T."/>
            <person name="Alioto T."/>
            <person name="Gomez Garrido J."/>
        </authorList>
    </citation>
    <scope>NUCLEOTIDE SEQUENCE</scope>
    <source>
        <strain evidence="4">A484AB</strain>
    </source>
</reference>
<evidence type="ECO:0000256" key="3">
    <source>
        <dbReference type="ARBA" id="ARBA00022840"/>
    </source>
</evidence>
<evidence type="ECO:0000256" key="2">
    <source>
        <dbReference type="ARBA" id="ARBA00022741"/>
    </source>
</evidence>
<comment type="caution">
    <text evidence="4">The sequence shown here is derived from an EMBL/GenBank/DDBJ whole genome shotgun (WGS) entry which is preliminary data.</text>
</comment>
<dbReference type="PANTHER" id="PTHR12241">
    <property type="entry name" value="TUBULIN POLYGLUTAMYLASE"/>
    <property type="match status" value="1"/>
</dbReference>
<dbReference type="Proteomes" id="UP001152795">
    <property type="component" value="Unassembled WGS sequence"/>
</dbReference>
<dbReference type="PROSITE" id="PS50096">
    <property type="entry name" value="IQ"/>
    <property type="match status" value="1"/>
</dbReference>
<sequence>MRCHIYKNLMFVLFVLAVFNVSFLTYTMFTTNFAPTEDRTIEGRSILEGGNWRTRVPLFGKSVESILDQLSHGPRTPVFLYKPVCRSGTCTRYSGLELKKIFRENGFDIVDKSDKDWTVSLTNGVSGVPKLSKVWQFTNIIPGLSNVCLREKLCLTLEKLSRMHDLNDFQAFPKCFILDGNTTLKHDQLPKGLWLLRKAGSLRGSSEGLTILHRDDVVSFLQKQKAQPLSKTKSGARKTLYQTRALTSIEQYVHEPFLVNKRKHLLRFYLLVKSLDPLRVYISDFGDVAFSQMPYKTDQANRNESCMHLDIYTAPWCTKNLNSPSKAWDVNAPESLVWTLKYYWSVLSHRNIDVSHTAAQVRDALLQTAILTASTSSEILDNNYSKEKAKYLALKKNGFVIFHVKILLDNNRKPHVIDVDCDPGFQTLGSETFRARQMTMLIQDLIKLSGSFRGKYDRKPYKDKLTDNLLSFCSNRGGCSEEEIRTIIIFEDERHNSASFRLLYPHPSSANSHKQTIKVLKLDSILPEYVDQIRKF</sequence>
<dbReference type="OrthoDB" id="202825at2759"/>
<evidence type="ECO:0000313" key="5">
    <source>
        <dbReference type="Proteomes" id="UP001152795"/>
    </source>
</evidence>
<gene>
    <name evidence="4" type="ORF">PACLA_8A062687</name>
</gene>
<dbReference type="Pfam" id="PF03133">
    <property type="entry name" value="TTL"/>
    <property type="match status" value="1"/>
</dbReference>
<evidence type="ECO:0000313" key="4">
    <source>
        <dbReference type="EMBL" id="CAB3990087.1"/>
    </source>
</evidence>
<dbReference type="PROSITE" id="PS51221">
    <property type="entry name" value="TTL"/>
    <property type="match status" value="1"/>
</dbReference>
<dbReference type="AlphaFoldDB" id="A0A7D9DPX0"/>
<dbReference type="Gene3D" id="3.30.470.20">
    <property type="entry name" value="ATP-grasp fold, B domain"/>
    <property type="match status" value="1"/>
</dbReference>
<dbReference type="GO" id="GO:0036064">
    <property type="term" value="C:ciliary basal body"/>
    <property type="evidence" value="ECO:0007669"/>
    <property type="project" value="TreeGrafter"/>
</dbReference>
<dbReference type="GO" id="GO:0005524">
    <property type="term" value="F:ATP binding"/>
    <property type="evidence" value="ECO:0007669"/>
    <property type="project" value="UniProtKB-KW"/>
</dbReference>
<keyword evidence="2" id="KW-0547">Nucleotide-binding</keyword>
<protein>
    <submittedName>
        <fullName evidence="4">Tubulin polyglutamylase TTLL4 isoform X2</fullName>
    </submittedName>
</protein>
<keyword evidence="3" id="KW-0067">ATP-binding</keyword>
<dbReference type="GO" id="GO:0000226">
    <property type="term" value="P:microtubule cytoskeleton organization"/>
    <property type="evidence" value="ECO:0007669"/>
    <property type="project" value="TreeGrafter"/>
</dbReference>
<name>A0A7D9DPX0_PARCT</name>
<organism evidence="4 5">
    <name type="scientific">Paramuricea clavata</name>
    <name type="common">Red gorgonian</name>
    <name type="synonym">Violescent sea-whip</name>
    <dbReference type="NCBI Taxonomy" id="317549"/>
    <lineage>
        <taxon>Eukaryota</taxon>
        <taxon>Metazoa</taxon>
        <taxon>Cnidaria</taxon>
        <taxon>Anthozoa</taxon>
        <taxon>Octocorallia</taxon>
        <taxon>Malacalcyonacea</taxon>
        <taxon>Plexauridae</taxon>
        <taxon>Paramuricea</taxon>
    </lineage>
</organism>
<dbReference type="GO" id="GO:0070740">
    <property type="term" value="F:tubulin-glutamic acid ligase activity"/>
    <property type="evidence" value="ECO:0007669"/>
    <property type="project" value="TreeGrafter"/>
</dbReference>
<dbReference type="EMBL" id="CACRXK020001599">
    <property type="protein sequence ID" value="CAB3990087.1"/>
    <property type="molecule type" value="Genomic_DNA"/>
</dbReference>
<keyword evidence="5" id="KW-1185">Reference proteome</keyword>
<dbReference type="InterPro" id="IPR004344">
    <property type="entry name" value="TTL/TTLL_fam"/>
</dbReference>
<keyword evidence="1" id="KW-0436">Ligase</keyword>
<evidence type="ECO:0000256" key="1">
    <source>
        <dbReference type="ARBA" id="ARBA00022598"/>
    </source>
</evidence>
<accession>A0A7D9DPX0</accession>